<dbReference type="GO" id="GO:0022625">
    <property type="term" value="C:cytosolic large ribosomal subunit"/>
    <property type="evidence" value="ECO:0007669"/>
    <property type="project" value="UniProtKB-UniRule"/>
</dbReference>
<dbReference type="AlphaFoldDB" id="A0A101IH37"/>
<dbReference type="PANTHER" id="PTHR11655:SF16">
    <property type="entry name" value="60S RIBOSOMAL PROTEIN L9"/>
    <property type="match status" value="1"/>
</dbReference>
<gene>
    <name evidence="5" type="primary">rpl6</name>
    <name evidence="7" type="ORF">XD72_0666</name>
    <name evidence="8" type="ORF">XE07_1888</name>
</gene>
<organism evidence="8 9">
    <name type="scientific">Methanothrix harundinacea</name>
    <dbReference type="NCBI Taxonomy" id="301375"/>
    <lineage>
        <taxon>Archaea</taxon>
        <taxon>Methanobacteriati</taxon>
        <taxon>Methanobacteriota</taxon>
        <taxon>Stenosarchaea group</taxon>
        <taxon>Methanomicrobia</taxon>
        <taxon>Methanotrichales</taxon>
        <taxon>Methanotrichaceae</taxon>
        <taxon>Methanothrix</taxon>
    </lineage>
</organism>
<dbReference type="FunFam" id="3.90.930.12:FF:000008">
    <property type="entry name" value="50S ribosomal protein L6"/>
    <property type="match status" value="1"/>
</dbReference>
<evidence type="ECO:0000256" key="5">
    <source>
        <dbReference type="HAMAP-Rule" id="MF_01365"/>
    </source>
</evidence>
<dbReference type="Proteomes" id="UP000057043">
    <property type="component" value="Unassembled WGS sequence"/>
</dbReference>
<accession>A0A101IH37</accession>
<dbReference type="InterPro" id="IPR000702">
    <property type="entry name" value="Ribosomal_uL6-like"/>
</dbReference>
<dbReference type="PIRSF" id="PIRSF002162">
    <property type="entry name" value="Ribosomal_L6"/>
    <property type="match status" value="1"/>
</dbReference>
<evidence type="ECO:0000256" key="1">
    <source>
        <dbReference type="ARBA" id="ARBA00022730"/>
    </source>
</evidence>
<dbReference type="PANTHER" id="PTHR11655">
    <property type="entry name" value="60S/50S RIBOSOMAL PROTEIN L6/L9"/>
    <property type="match status" value="1"/>
</dbReference>
<dbReference type="PATRIC" id="fig|301375.6.peg.1331"/>
<evidence type="ECO:0000256" key="4">
    <source>
        <dbReference type="ARBA" id="ARBA00023274"/>
    </source>
</evidence>
<dbReference type="EMBL" id="LGFT01000011">
    <property type="protein sequence ID" value="KUK44960.1"/>
    <property type="molecule type" value="Genomic_DNA"/>
</dbReference>
<sequence length="177" mass="19754">MVKELARRIEVPEGVEVEISDDAVVTVTGPLGTVSRRLWYPGIEIRKDESGLVVDADITRKRHRSMVGTLAAHLNNMIKGVNEGFEYKMKAVYSHFPIQLKAAKGELLISNFLGERKPRSARIMGDSKVEVKGDTVIVTGIDKELVGQTMANIEQATKVRGFDIRVFQDGIYLVEKR</sequence>
<comment type="similarity">
    <text evidence="5">Belongs to the universal ribosomal protein uL6 family.</text>
</comment>
<protein>
    <recommendedName>
        <fullName evidence="5">Large ribosomal subunit protein uL6</fullName>
    </recommendedName>
</protein>
<proteinExistence type="inferred from homology"/>
<keyword evidence="2 5" id="KW-0694">RNA-binding</keyword>
<reference evidence="8" key="1">
    <citation type="journal article" date="2015" name="MBio">
        <title>Genome-resolved metagenomic analysis reveals roles for candidate phyla and other microbial community members in biogeochemical transformations in oil reservoirs.</title>
        <authorList>
            <person name="Hu P."/>
            <person name="Tom L."/>
            <person name="Singh A."/>
            <person name="Thomas B.C."/>
            <person name="Baker B.J."/>
            <person name="Piceno Y.M."/>
            <person name="Andersen G.L."/>
            <person name="Banfield J.F."/>
        </authorList>
    </citation>
    <scope>NUCLEOTIDE SEQUENCE [LARGE SCALE GENOMIC DNA]</scope>
    <source>
        <strain evidence="8">56_747</strain>
    </source>
</reference>
<evidence type="ECO:0000313" key="10">
    <source>
        <dbReference type="Proteomes" id="UP000057043"/>
    </source>
</evidence>
<dbReference type="Proteomes" id="UP000053961">
    <property type="component" value="Unassembled WGS sequence"/>
</dbReference>
<evidence type="ECO:0000313" key="8">
    <source>
        <dbReference type="EMBL" id="KUK95150.1"/>
    </source>
</evidence>
<comment type="subunit">
    <text evidence="5">Part of the 50S ribosomal subunit.</text>
</comment>
<dbReference type="InterPro" id="IPR020040">
    <property type="entry name" value="Ribosomal_uL6_a/b-dom"/>
</dbReference>
<keyword evidence="4 5" id="KW-0687">Ribonucleoprotein</keyword>
<feature type="domain" description="Large ribosomal subunit protein uL6 alpha-beta" evidence="6">
    <location>
        <begin position="11"/>
        <end position="84"/>
    </location>
</feature>
<evidence type="ECO:0000313" key="9">
    <source>
        <dbReference type="Proteomes" id="UP000053961"/>
    </source>
</evidence>
<comment type="caution">
    <text evidence="8">The sequence shown here is derived from an EMBL/GenBank/DDBJ whole genome shotgun (WGS) entry which is preliminary data.</text>
</comment>
<evidence type="ECO:0000256" key="3">
    <source>
        <dbReference type="ARBA" id="ARBA00022980"/>
    </source>
</evidence>
<name>A0A101IH37_9EURY</name>
<evidence type="ECO:0000259" key="6">
    <source>
        <dbReference type="Pfam" id="PF00347"/>
    </source>
</evidence>
<comment type="function">
    <text evidence="5">This protein binds to the 23S rRNA, and is important in its secondary structure. It is located near the subunit interface in the base of the L7/L12 stalk, and near the tRNA binding site of the peptidyltransferase center.</text>
</comment>
<dbReference type="GO" id="GO:0019843">
    <property type="term" value="F:rRNA binding"/>
    <property type="evidence" value="ECO:0007669"/>
    <property type="project" value="UniProtKB-UniRule"/>
</dbReference>
<dbReference type="InterPro" id="IPR036789">
    <property type="entry name" value="Ribosomal_uL6-like_a/b-dom_sf"/>
</dbReference>
<evidence type="ECO:0000313" key="7">
    <source>
        <dbReference type="EMBL" id="KUK44960.1"/>
    </source>
</evidence>
<dbReference type="HAMAP" id="MF_01365_A">
    <property type="entry name" value="Ribosomal_uL6_A"/>
    <property type="match status" value="1"/>
</dbReference>
<keyword evidence="1 5" id="KW-0699">rRNA-binding</keyword>
<dbReference type="EMBL" id="LGHB01000037">
    <property type="protein sequence ID" value="KUK95150.1"/>
    <property type="molecule type" value="Genomic_DNA"/>
</dbReference>
<dbReference type="GO" id="GO:0003735">
    <property type="term" value="F:structural constituent of ribosome"/>
    <property type="evidence" value="ECO:0007669"/>
    <property type="project" value="UniProtKB-UniRule"/>
</dbReference>
<dbReference type="PROSITE" id="PS00700">
    <property type="entry name" value="RIBOSOMAL_L6_2"/>
    <property type="match status" value="1"/>
</dbReference>
<reference evidence="9 10" key="2">
    <citation type="journal article" date="2015" name="MBio">
        <title>Genome-Resolved Metagenomic Analysis Reveals Roles for Candidate Phyla and Other Microbial Community Members in Biogeochemical Transformations in Oil Reservoirs.</title>
        <authorList>
            <person name="Hu P."/>
            <person name="Tom L."/>
            <person name="Singh A."/>
            <person name="Thomas B.C."/>
            <person name="Baker B.J."/>
            <person name="Piceno Y.M."/>
            <person name="Andersen G.L."/>
            <person name="Banfield J.F."/>
        </authorList>
    </citation>
    <scope>NUCLEOTIDE SEQUENCE [LARGE SCALE GENOMIC DNA]</scope>
    <source>
        <strain evidence="7">57_489</strain>
    </source>
</reference>
<dbReference type="NCBIfam" id="TIGR03653">
    <property type="entry name" value="uL6_arch"/>
    <property type="match status" value="1"/>
</dbReference>
<dbReference type="GO" id="GO:0002181">
    <property type="term" value="P:cytoplasmic translation"/>
    <property type="evidence" value="ECO:0007669"/>
    <property type="project" value="TreeGrafter"/>
</dbReference>
<evidence type="ECO:0000256" key="2">
    <source>
        <dbReference type="ARBA" id="ARBA00022884"/>
    </source>
</evidence>
<keyword evidence="3 5" id="KW-0689">Ribosomal protein</keyword>
<dbReference type="InterPro" id="IPR002359">
    <property type="entry name" value="Ribosomal_uL6_CS2"/>
</dbReference>
<dbReference type="Gene3D" id="3.90.930.12">
    <property type="entry name" value="Ribosomal protein L6, alpha-beta domain"/>
    <property type="match status" value="2"/>
</dbReference>
<dbReference type="Pfam" id="PF00347">
    <property type="entry name" value="Ribosomal_L6"/>
    <property type="match status" value="2"/>
</dbReference>
<dbReference type="InterPro" id="IPR019907">
    <property type="entry name" value="Ribosomal_uL6_arc"/>
</dbReference>
<dbReference type="NCBIfam" id="NF004037">
    <property type="entry name" value="PRK05518.1"/>
    <property type="match status" value="1"/>
</dbReference>
<dbReference type="SUPFAM" id="SSF56053">
    <property type="entry name" value="Ribosomal protein L6"/>
    <property type="match status" value="2"/>
</dbReference>
<feature type="domain" description="Large ribosomal subunit protein uL6 alpha-beta" evidence="6">
    <location>
        <begin position="96"/>
        <end position="170"/>
    </location>
</feature>